<dbReference type="PANTHER" id="PTHR11895">
    <property type="entry name" value="TRANSAMIDASE"/>
    <property type="match status" value="1"/>
</dbReference>
<keyword evidence="3" id="KW-1185">Reference proteome</keyword>
<dbReference type="InterPro" id="IPR036928">
    <property type="entry name" value="AS_sf"/>
</dbReference>
<protein>
    <submittedName>
        <fullName evidence="2">Amidase</fullName>
    </submittedName>
</protein>
<reference evidence="2" key="1">
    <citation type="submission" date="2022-08" db="EMBL/GenBank/DDBJ databases">
        <title>Nisaea acidiphila sp. nov., isolated from a marine algal debris and emended description of the genus Nisaea Urios et al. 2008.</title>
        <authorList>
            <person name="Kwon K."/>
        </authorList>
    </citation>
    <scope>NUCLEOTIDE SEQUENCE</scope>
    <source>
        <strain evidence="2">MEBiC11861</strain>
    </source>
</reference>
<proteinExistence type="predicted"/>
<dbReference type="NCBIfam" id="NF005460">
    <property type="entry name" value="PRK07056.1"/>
    <property type="match status" value="1"/>
</dbReference>
<dbReference type="Gene3D" id="3.90.1300.10">
    <property type="entry name" value="Amidase signature (AS) domain"/>
    <property type="match status" value="1"/>
</dbReference>
<dbReference type="NCBIfam" id="NF004622">
    <property type="entry name" value="PRK05962.1"/>
    <property type="match status" value="1"/>
</dbReference>
<evidence type="ECO:0000259" key="1">
    <source>
        <dbReference type="Pfam" id="PF01425"/>
    </source>
</evidence>
<evidence type="ECO:0000313" key="3">
    <source>
        <dbReference type="Proteomes" id="UP001060336"/>
    </source>
</evidence>
<dbReference type="RefSeq" id="WP_257770274.1">
    <property type="nucleotide sequence ID" value="NZ_CP102480.1"/>
</dbReference>
<evidence type="ECO:0000313" key="2">
    <source>
        <dbReference type="EMBL" id="UUX51003.1"/>
    </source>
</evidence>
<dbReference type="AlphaFoldDB" id="A0A9J7ATI9"/>
<feature type="domain" description="Amidase" evidence="1">
    <location>
        <begin position="22"/>
        <end position="436"/>
    </location>
</feature>
<dbReference type="KEGG" id="naci:NUH88_04755"/>
<name>A0A9J7ATI9_9PROT</name>
<dbReference type="InterPro" id="IPR000120">
    <property type="entry name" value="Amidase"/>
</dbReference>
<dbReference type="SUPFAM" id="SSF75304">
    <property type="entry name" value="Amidase signature (AS) enzymes"/>
    <property type="match status" value="1"/>
</dbReference>
<dbReference type="InterPro" id="IPR023631">
    <property type="entry name" value="Amidase_dom"/>
</dbReference>
<dbReference type="EMBL" id="CP102480">
    <property type="protein sequence ID" value="UUX51003.1"/>
    <property type="molecule type" value="Genomic_DNA"/>
</dbReference>
<sequence>MFAPLKDLAADLAAGKTTSEKLTEEALERIADPAGEGKRIYTEVFAEAARAEAKASDALRAAGIVPSPLAGIPISVKDLFDIRGKVTMAGSVARKDEPAAGADAPAVARLRAAGAIILGRTNMTEFAFSGLGLNPHYGTPKNPYDRATGRIPGGSSSGAAVSVTDGMAAAGIGSDTGGSVRIPSALNGLTGFKPTARRVPTDGAFPLSWSLDSIGPLARTASCCALLDAVMAGETPKPVAPLPVKGMRLVVPGTIVLDDMDEHVAKTFEAALDRLSKAGAILEEKSFEWLLEIPASNKAGGFAPTEAYAIHRELLSRKEAEYDPRVATRIQGGAKMLAADYVILERRRTEIQAVANAATRDYDAVLMPSVPVVAPSIASLEADEHLYHTTNLLMLRNPSLGNFLDRSAVSLPCHEAGTGPVGLMVVGETMGDAKTLAVAAGIEAALAG</sequence>
<dbReference type="Proteomes" id="UP001060336">
    <property type="component" value="Chromosome"/>
</dbReference>
<dbReference type="PANTHER" id="PTHR11895:SF176">
    <property type="entry name" value="AMIDASE AMID-RELATED"/>
    <property type="match status" value="1"/>
</dbReference>
<dbReference type="GO" id="GO:0003824">
    <property type="term" value="F:catalytic activity"/>
    <property type="evidence" value="ECO:0007669"/>
    <property type="project" value="InterPro"/>
</dbReference>
<gene>
    <name evidence="2" type="ORF">NUH88_04755</name>
</gene>
<dbReference type="Pfam" id="PF01425">
    <property type="entry name" value="Amidase"/>
    <property type="match status" value="1"/>
</dbReference>
<organism evidence="2 3">
    <name type="scientific">Nisaea acidiphila</name>
    <dbReference type="NCBI Taxonomy" id="1862145"/>
    <lineage>
        <taxon>Bacteria</taxon>
        <taxon>Pseudomonadati</taxon>
        <taxon>Pseudomonadota</taxon>
        <taxon>Alphaproteobacteria</taxon>
        <taxon>Rhodospirillales</taxon>
        <taxon>Thalassobaculaceae</taxon>
        <taxon>Nisaea</taxon>
    </lineage>
</organism>
<accession>A0A9J7ATI9</accession>